<feature type="compositionally biased region" description="Basic and acidic residues" evidence="8">
    <location>
        <begin position="596"/>
        <end position="612"/>
    </location>
</feature>
<keyword evidence="5" id="KW-0234">DNA repair</keyword>
<feature type="region of interest" description="Disordered" evidence="8">
    <location>
        <begin position="263"/>
        <end position="778"/>
    </location>
</feature>
<feature type="compositionally biased region" description="Low complexity" evidence="8">
    <location>
        <begin position="886"/>
        <end position="902"/>
    </location>
</feature>
<keyword evidence="11" id="KW-1185">Reference proteome</keyword>
<feature type="compositionally biased region" description="Basic and acidic residues" evidence="8">
    <location>
        <begin position="386"/>
        <end position="396"/>
    </location>
</feature>
<gene>
    <name evidence="10" type="ORF">COLO4_03454</name>
</gene>
<comment type="subcellular location">
    <subcellularLocation>
        <location evidence="1">Nucleus</location>
    </subcellularLocation>
</comment>
<feature type="compositionally biased region" description="Basic and acidic residues" evidence="8">
    <location>
        <begin position="557"/>
        <end position="573"/>
    </location>
</feature>
<feature type="compositionally biased region" description="Low complexity" evidence="8">
    <location>
        <begin position="1001"/>
        <end position="1016"/>
    </location>
</feature>
<evidence type="ECO:0000259" key="9">
    <source>
        <dbReference type="SMART" id="SM00333"/>
    </source>
</evidence>
<dbReference type="AlphaFoldDB" id="A0A1R3KYN3"/>
<comment type="caution">
    <text evidence="10">The sequence shown here is derived from an EMBL/GenBank/DDBJ whole genome shotgun (WGS) entry which is preliminary data.</text>
</comment>
<keyword evidence="7" id="KW-0131">Cell cycle</keyword>
<evidence type="ECO:0000256" key="8">
    <source>
        <dbReference type="SAM" id="MobiDB-lite"/>
    </source>
</evidence>
<evidence type="ECO:0000256" key="4">
    <source>
        <dbReference type="ARBA" id="ARBA00022776"/>
    </source>
</evidence>
<feature type="compositionally biased region" description="Basic and acidic residues" evidence="8">
    <location>
        <begin position="404"/>
        <end position="435"/>
    </location>
</feature>
<organism evidence="10 11">
    <name type="scientific">Corchorus olitorius</name>
    <dbReference type="NCBI Taxonomy" id="93759"/>
    <lineage>
        <taxon>Eukaryota</taxon>
        <taxon>Viridiplantae</taxon>
        <taxon>Streptophyta</taxon>
        <taxon>Embryophyta</taxon>
        <taxon>Tracheophyta</taxon>
        <taxon>Spermatophyta</taxon>
        <taxon>Magnoliopsida</taxon>
        <taxon>eudicotyledons</taxon>
        <taxon>Gunneridae</taxon>
        <taxon>Pentapetalae</taxon>
        <taxon>rosids</taxon>
        <taxon>malvids</taxon>
        <taxon>Malvales</taxon>
        <taxon>Malvaceae</taxon>
        <taxon>Grewioideae</taxon>
        <taxon>Apeibeae</taxon>
        <taxon>Corchorus</taxon>
    </lineage>
</organism>
<dbReference type="GO" id="GO:0051301">
    <property type="term" value="P:cell division"/>
    <property type="evidence" value="ECO:0007669"/>
    <property type="project" value="UniProtKB-KW"/>
</dbReference>
<reference evidence="11" key="1">
    <citation type="submission" date="2013-09" db="EMBL/GenBank/DDBJ databases">
        <title>Corchorus olitorius genome sequencing.</title>
        <authorList>
            <person name="Alam M."/>
            <person name="Haque M.S."/>
            <person name="Islam M.S."/>
            <person name="Emdad E.M."/>
            <person name="Islam M.M."/>
            <person name="Ahmed B."/>
            <person name="Halim A."/>
            <person name="Hossen Q.M.M."/>
            <person name="Hossain M.Z."/>
            <person name="Ahmed R."/>
            <person name="Khan M.M."/>
            <person name="Islam R."/>
            <person name="Rashid M.M."/>
            <person name="Khan S.A."/>
            <person name="Rahman M.S."/>
            <person name="Alam M."/>
            <person name="Yahiya A.S."/>
            <person name="Khan M.S."/>
            <person name="Azam M.S."/>
            <person name="Haque T."/>
            <person name="Lashkar M.Z.H."/>
            <person name="Akhand A.I."/>
            <person name="Morshed G."/>
            <person name="Roy S."/>
            <person name="Uddin K.S."/>
            <person name="Rabeya T."/>
            <person name="Hossain A.S."/>
            <person name="Chowdhury A."/>
            <person name="Snigdha A.R."/>
            <person name="Mortoza M.S."/>
            <person name="Matin S.A."/>
            <person name="Hoque S.M.E."/>
            <person name="Islam M.K."/>
            <person name="Roy D.K."/>
            <person name="Haider R."/>
            <person name="Moosa M.M."/>
            <person name="Elias S.M."/>
            <person name="Hasan A.M."/>
            <person name="Jahan S."/>
            <person name="Shafiuddin M."/>
            <person name="Mahmood N."/>
            <person name="Shommy N.S."/>
        </authorList>
    </citation>
    <scope>NUCLEOTIDE SEQUENCE [LARGE SCALE GENOMIC DNA]</scope>
    <source>
        <strain evidence="11">cv. O-4</strain>
    </source>
</reference>
<dbReference type="OrthoDB" id="200660at2759"/>
<dbReference type="InterPro" id="IPR002999">
    <property type="entry name" value="Tudor"/>
</dbReference>
<dbReference type="STRING" id="93759.A0A1R3KYN3"/>
<feature type="compositionally biased region" description="Basic and acidic residues" evidence="8">
    <location>
        <begin position="635"/>
        <end position="651"/>
    </location>
</feature>
<accession>A0A1R3KYN3</accession>
<dbReference type="CDD" id="cd20404">
    <property type="entry name" value="Tudor_Agenet_AtEML-like"/>
    <property type="match status" value="1"/>
</dbReference>
<dbReference type="SUPFAM" id="SSF63748">
    <property type="entry name" value="Tudor/PWWP/MBT"/>
    <property type="match status" value="1"/>
</dbReference>
<evidence type="ECO:0000256" key="6">
    <source>
        <dbReference type="ARBA" id="ARBA00023242"/>
    </source>
</evidence>
<feature type="domain" description="Tudor" evidence="9">
    <location>
        <begin position="784"/>
        <end position="842"/>
    </location>
</feature>
<evidence type="ECO:0000256" key="5">
    <source>
        <dbReference type="ARBA" id="ARBA00023204"/>
    </source>
</evidence>
<feature type="region of interest" description="Disordered" evidence="8">
    <location>
        <begin position="842"/>
        <end position="1061"/>
    </location>
</feature>
<dbReference type="Pfam" id="PF20168">
    <property type="entry name" value="PDS5"/>
    <property type="match status" value="1"/>
</dbReference>
<dbReference type="GO" id="GO:0007064">
    <property type="term" value="P:mitotic sister chromatid cohesion"/>
    <property type="evidence" value="ECO:0007669"/>
    <property type="project" value="InterPro"/>
</dbReference>
<dbReference type="GO" id="GO:0006281">
    <property type="term" value="P:DNA repair"/>
    <property type="evidence" value="ECO:0007669"/>
    <property type="project" value="UniProtKB-KW"/>
</dbReference>
<proteinExistence type="predicted"/>
<evidence type="ECO:0000256" key="2">
    <source>
        <dbReference type="ARBA" id="ARBA00022618"/>
    </source>
</evidence>
<feature type="compositionally biased region" description="Low complexity" evidence="8">
    <location>
        <begin position="700"/>
        <end position="710"/>
    </location>
</feature>
<evidence type="ECO:0000256" key="7">
    <source>
        <dbReference type="ARBA" id="ARBA00023306"/>
    </source>
</evidence>
<dbReference type="SUPFAM" id="SSF48371">
    <property type="entry name" value="ARM repeat"/>
    <property type="match status" value="1"/>
</dbReference>
<dbReference type="Proteomes" id="UP000187203">
    <property type="component" value="Unassembled WGS sequence"/>
</dbReference>
<evidence type="ECO:0000313" key="11">
    <source>
        <dbReference type="Proteomes" id="UP000187203"/>
    </source>
</evidence>
<feature type="compositionally biased region" description="Basic and acidic residues" evidence="8">
    <location>
        <begin position="343"/>
        <end position="362"/>
    </location>
</feature>
<evidence type="ECO:0000256" key="3">
    <source>
        <dbReference type="ARBA" id="ARBA00022763"/>
    </source>
</evidence>
<name>A0A1R3KYN3_9ROSI</name>
<feature type="compositionally biased region" description="Basic and acidic residues" evidence="8">
    <location>
        <begin position="904"/>
        <end position="935"/>
    </location>
</feature>
<evidence type="ECO:0000313" key="10">
    <source>
        <dbReference type="EMBL" id="OMP12128.1"/>
    </source>
</evidence>
<feature type="compositionally biased region" description="Basic and acidic residues" evidence="8">
    <location>
        <begin position="674"/>
        <end position="690"/>
    </location>
</feature>
<feature type="compositionally biased region" description="Basic and acidic residues" evidence="8">
    <location>
        <begin position="265"/>
        <end position="276"/>
    </location>
</feature>
<evidence type="ECO:0000256" key="1">
    <source>
        <dbReference type="ARBA" id="ARBA00004123"/>
    </source>
</evidence>
<feature type="compositionally biased region" description="Basic and acidic residues" evidence="8">
    <location>
        <begin position="853"/>
        <end position="883"/>
    </location>
</feature>
<dbReference type="GO" id="GO:0035825">
    <property type="term" value="P:homologous recombination"/>
    <property type="evidence" value="ECO:0007669"/>
    <property type="project" value="UniProtKB-ARBA"/>
</dbReference>
<dbReference type="InterPro" id="IPR016024">
    <property type="entry name" value="ARM-type_fold"/>
</dbReference>
<feature type="compositionally biased region" description="Polar residues" evidence="8">
    <location>
        <begin position="623"/>
        <end position="634"/>
    </location>
</feature>
<dbReference type="InterPro" id="IPR039776">
    <property type="entry name" value="Pds5"/>
</dbReference>
<keyword evidence="2" id="KW-0132">Cell division</keyword>
<sequence length="1061" mass="114824">MAASDKELELMLMEAGNRLVEPPSSVDELIPLLDQVESCLARVEQSPSQSMQNALSPSLKALVAEKLFRHPDDDVKVAVASCISEITRITAPEAPYDDDQMKEVFQLIVSSFENLSDKSSRSFTKRTSILETVAKVRSCVVMLDLECDALIIEMFQHFLKAIRDYHAEGVFTSMLTIMTLVLEESEDVSVELLSPVLASVKKDNEEVLPIARRLAERVLEDCASKLKPYLKQAVESLGNSFDDYSSVVASICQVTPVAVEQNDAATDKHVDDESKQAEASLSDAAQEDKEPPKAAASDEQVDHANVKSSKSVVSNGILQTAEDDSLAASAPLKKQEDDEQEDDKQKDDKQEDDKQKDDKQEDDKQEDDKQEDDKQEDDKQEDEKQEDDHLADKSKSADTSTVAEPDRLETEKLADSDSKSEQSAQEKGRKSDLKSAEPSNSSHVDEKEAETLTDHKNDKKDDAGAPSEDPSLDGWAKSSENKGETDVQPSSPKATEDADVSSENKKETDVQPSSLKATEDESTGVASPTASGTIPEDVQSKRAARSKRKDTAASVEEVSKKSSEGTRDSEAKTNRRSGKKVATVVSNEDNVPANVDETKKESGLASDSEAKTNRRSGKKVATVVSNEDNLPTNVDETKKESGTASDSEAKTNRRSGKKVATVISNEDNVPANVDETKKESGTASDSEAKSLKPASKKVDASSNNADGSSSKQLEDKKKRARGKPVAEKDGTKTSTKKDDEEMVSSPKSVKPNKEDSRVEETPKPSSKRKHSFIKEKASGSLEYGENLIGLKVQVWWPKDKAFYEGFIESFDSARKKHKVHYNDGDEEILNLKRERWEIIEDLGSDEDEATDLPTHDSSSETPLKKKEKAVDHPSKKAKTDASPKRVGGTSSAKSKGAVAKSGSKTKEGNKVDGKSKDGSKGASKSENDTKAKDTTGKSGSKSVDAASKGVNKSKNEDSGDTPKSTKTKDDTSVTPKASTKSKQETPKVSSNSKSKPGKSGGKSNANGTGKSKAGSSKVKESESTKENSTDSAKAAESAKRKSPSSSKARGSDSKSAKKRRR</sequence>
<feature type="compositionally biased region" description="Basic and acidic residues" evidence="8">
    <location>
        <begin position="751"/>
        <end position="762"/>
    </location>
</feature>
<feature type="compositionally biased region" description="Basic and acidic residues" evidence="8">
    <location>
        <begin position="1017"/>
        <end position="1028"/>
    </location>
</feature>
<protein>
    <recommendedName>
        <fullName evidence="9">Tudor domain-containing protein</fullName>
    </recommendedName>
</protein>
<dbReference type="SMART" id="SM00333">
    <property type="entry name" value="TUDOR"/>
    <property type="match status" value="1"/>
</dbReference>
<keyword evidence="4" id="KW-0498">Mitosis</keyword>
<dbReference type="PANTHER" id="PTHR12663:SF3">
    <property type="entry name" value="SISTER CHROMATID COHESION PROTEIN PDS5 HOMOLOG C"/>
    <property type="match status" value="1"/>
</dbReference>
<dbReference type="GO" id="GO:0005634">
    <property type="term" value="C:nucleus"/>
    <property type="evidence" value="ECO:0007669"/>
    <property type="project" value="UniProtKB-SubCell"/>
</dbReference>
<dbReference type="Gene3D" id="2.30.30.140">
    <property type="match status" value="1"/>
</dbReference>
<feature type="compositionally biased region" description="Acidic residues" evidence="8">
    <location>
        <begin position="363"/>
        <end position="385"/>
    </location>
</feature>
<dbReference type="GO" id="GO:0000785">
    <property type="term" value="C:chromatin"/>
    <property type="evidence" value="ECO:0007669"/>
    <property type="project" value="TreeGrafter"/>
</dbReference>
<keyword evidence="3" id="KW-0227">DNA damage</keyword>
<dbReference type="PANTHER" id="PTHR12663">
    <property type="entry name" value="ANDROGEN INDUCED INHIBITOR OF PROLIFERATION AS3 / PDS5-RELATED"/>
    <property type="match status" value="1"/>
</dbReference>
<keyword evidence="6" id="KW-0539">Nucleus</keyword>
<feature type="compositionally biased region" description="Basic and acidic residues" evidence="8">
    <location>
        <begin position="443"/>
        <end position="463"/>
    </location>
</feature>
<feature type="compositionally biased region" description="Basic and acidic residues" evidence="8">
    <location>
        <begin position="724"/>
        <end position="739"/>
    </location>
</feature>
<dbReference type="EMBL" id="AWUE01009830">
    <property type="protein sequence ID" value="OMP12128.1"/>
    <property type="molecule type" value="Genomic_DNA"/>
</dbReference>